<reference evidence="3" key="2">
    <citation type="journal article" date="2017" name="J. Anim. Genet.">
        <title>Multiple reference genome sequences of hot pepper reveal the massive evolution of plant disease resistance genes by retroduplication.</title>
        <authorList>
            <person name="Kim S."/>
            <person name="Park J."/>
            <person name="Yeom S.-I."/>
            <person name="Kim Y.-M."/>
            <person name="Seo E."/>
            <person name="Kim K.-T."/>
            <person name="Kim M.-S."/>
            <person name="Lee J.M."/>
            <person name="Cheong K."/>
            <person name="Shin H.-S."/>
            <person name="Kim S.-B."/>
            <person name="Han K."/>
            <person name="Lee J."/>
            <person name="Park M."/>
            <person name="Lee H.-A."/>
            <person name="Lee H.-Y."/>
            <person name="Lee Y."/>
            <person name="Oh S."/>
            <person name="Lee J.H."/>
            <person name="Choi E."/>
            <person name="Choi E."/>
            <person name="Lee S.E."/>
            <person name="Jeon J."/>
            <person name="Kim H."/>
            <person name="Choi G."/>
            <person name="Song H."/>
            <person name="Lee J."/>
            <person name="Lee S.-C."/>
            <person name="Kwon J.-K."/>
            <person name="Lee H.-Y."/>
            <person name="Koo N."/>
            <person name="Hong Y."/>
            <person name="Kim R.W."/>
            <person name="Kang W.-H."/>
            <person name="Huh J.H."/>
            <person name="Kang B.-C."/>
            <person name="Yang T.-J."/>
            <person name="Lee Y.-H."/>
            <person name="Bennetzen J.L."/>
            <person name="Choi D."/>
        </authorList>
    </citation>
    <scope>NUCLEOTIDE SEQUENCE [LARGE SCALE GENOMIC DNA]</scope>
    <source>
        <strain evidence="3">cv. PBC81</strain>
    </source>
</reference>
<dbReference type="SUPFAM" id="SSF51726">
    <property type="entry name" value="UROD/MetE-like"/>
    <property type="match status" value="1"/>
</dbReference>
<reference evidence="2 3" key="1">
    <citation type="journal article" date="2017" name="Genome Biol.">
        <title>New reference genome sequences of hot pepper reveal the massive evolution of plant disease-resistance genes by retroduplication.</title>
        <authorList>
            <person name="Kim S."/>
            <person name="Park J."/>
            <person name="Yeom S.I."/>
            <person name="Kim Y.M."/>
            <person name="Seo E."/>
            <person name="Kim K.T."/>
            <person name="Kim M.S."/>
            <person name="Lee J.M."/>
            <person name="Cheong K."/>
            <person name="Shin H.S."/>
            <person name="Kim S.B."/>
            <person name="Han K."/>
            <person name="Lee J."/>
            <person name="Park M."/>
            <person name="Lee H.A."/>
            <person name="Lee H.Y."/>
            <person name="Lee Y."/>
            <person name="Oh S."/>
            <person name="Lee J.H."/>
            <person name="Choi E."/>
            <person name="Choi E."/>
            <person name="Lee S.E."/>
            <person name="Jeon J."/>
            <person name="Kim H."/>
            <person name="Choi G."/>
            <person name="Song H."/>
            <person name="Lee J."/>
            <person name="Lee S.C."/>
            <person name="Kwon J.K."/>
            <person name="Lee H.Y."/>
            <person name="Koo N."/>
            <person name="Hong Y."/>
            <person name="Kim R.W."/>
            <person name="Kang W.H."/>
            <person name="Huh J.H."/>
            <person name="Kang B.C."/>
            <person name="Yang T.J."/>
            <person name="Lee Y.H."/>
            <person name="Bennetzen J.L."/>
            <person name="Choi D."/>
        </authorList>
    </citation>
    <scope>NUCLEOTIDE SEQUENCE [LARGE SCALE GENOMIC DNA]</scope>
    <source>
        <strain evidence="3">cv. PBC81</strain>
    </source>
</reference>
<dbReference type="OrthoDB" id="10639876at2759"/>
<dbReference type="PANTHER" id="PTHR21091:SF167">
    <property type="entry name" value="UROPORPHYRINOGEN DECARBOXYLASE 1, CHLOROPLASTIC"/>
    <property type="match status" value="1"/>
</dbReference>
<keyword evidence="3" id="KW-1185">Reference proteome</keyword>
<dbReference type="Proteomes" id="UP000224567">
    <property type="component" value="Unassembled WGS sequence"/>
</dbReference>
<sequence length="426" mass="48054">MIWLVENSLYVSSEELTGVDMDMKIGLNVILVQVVAHIPYSVSSQLPISRSTFGEGCKKRTGESSACMEAASRGKIGEQAAILGFAGAPSPIATYIVDRVEYGAHCIQIFDSWVGQLPPYMRDCWSKPYIDKVMELLEQLDCWQWIWKIEGSDWEPILVNNNCPAASHSKCIGVASSLSPKGDDEFLPKYYHKNDLALVIGMMKSSEIVYGTVLRAILKLSNTNCTAAGYGESETVDPSMKMRNMLPGSEGSDHSPLILEYRKWEKSNSYFKFENWWLQTENFKDGEDLHKDLNSSEDNLLFWLPDKQGRFTVVLAYRKLQRAGSYVDGWPWKMIWKSKVPLKNMDDNTKSNLDITDVVLPKKLHEDAEPHRGDTSDFVIENDDGKEEYNSNQMFEVQVDEGTECNSDVVGKQELIGEPLSVNPNS</sequence>
<comment type="caution">
    <text evidence="2">The sequence shown here is derived from an EMBL/GenBank/DDBJ whole genome shotgun (WGS) entry which is preliminary data.</text>
</comment>
<feature type="domain" description="Uroporphyrinogen decarboxylase (URO-D)" evidence="1">
    <location>
        <begin position="100"/>
        <end position="140"/>
    </location>
</feature>
<dbReference type="AlphaFoldDB" id="A0A2G2VLX8"/>
<dbReference type="InterPro" id="IPR038071">
    <property type="entry name" value="UROD/MetE-like_sf"/>
</dbReference>
<proteinExistence type="predicted"/>
<dbReference type="GO" id="GO:0006779">
    <property type="term" value="P:porphyrin-containing compound biosynthetic process"/>
    <property type="evidence" value="ECO:0007669"/>
    <property type="project" value="InterPro"/>
</dbReference>
<dbReference type="STRING" id="33114.A0A2G2VLX8"/>
<evidence type="ECO:0000259" key="1">
    <source>
        <dbReference type="Pfam" id="PF01208"/>
    </source>
</evidence>
<dbReference type="EMBL" id="MLFT02000011">
    <property type="protein sequence ID" value="PHT33962.1"/>
    <property type="molecule type" value="Genomic_DNA"/>
</dbReference>
<evidence type="ECO:0000313" key="3">
    <source>
        <dbReference type="Proteomes" id="UP000224567"/>
    </source>
</evidence>
<dbReference type="Gene3D" id="3.20.20.210">
    <property type="match status" value="1"/>
</dbReference>
<organism evidence="2 3">
    <name type="scientific">Capsicum baccatum</name>
    <name type="common">Peruvian pepper</name>
    <dbReference type="NCBI Taxonomy" id="33114"/>
    <lineage>
        <taxon>Eukaryota</taxon>
        <taxon>Viridiplantae</taxon>
        <taxon>Streptophyta</taxon>
        <taxon>Embryophyta</taxon>
        <taxon>Tracheophyta</taxon>
        <taxon>Spermatophyta</taxon>
        <taxon>Magnoliopsida</taxon>
        <taxon>eudicotyledons</taxon>
        <taxon>Gunneridae</taxon>
        <taxon>Pentapetalae</taxon>
        <taxon>asterids</taxon>
        <taxon>lamiids</taxon>
        <taxon>Solanales</taxon>
        <taxon>Solanaceae</taxon>
        <taxon>Solanoideae</taxon>
        <taxon>Capsiceae</taxon>
        <taxon>Capsicum</taxon>
    </lineage>
</organism>
<accession>A0A2G2VLX8</accession>
<dbReference type="GO" id="GO:0004853">
    <property type="term" value="F:uroporphyrinogen decarboxylase activity"/>
    <property type="evidence" value="ECO:0007669"/>
    <property type="project" value="InterPro"/>
</dbReference>
<name>A0A2G2VLX8_CAPBA</name>
<dbReference type="InterPro" id="IPR000257">
    <property type="entry name" value="Uroporphyrinogen_deCOase"/>
</dbReference>
<protein>
    <recommendedName>
        <fullName evidence="1">Uroporphyrinogen decarboxylase (URO-D) domain-containing protein</fullName>
    </recommendedName>
</protein>
<gene>
    <name evidence="2" type="ORF">CQW23_25762</name>
</gene>
<dbReference type="PANTHER" id="PTHR21091">
    <property type="entry name" value="METHYLTETRAHYDROFOLATE:HOMOCYSTEINE METHYLTRANSFERASE RELATED"/>
    <property type="match status" value="1"/>
</dbReference>
<evidence type="ECO:0000313" key="2">
    <source>
        <dbReference type="EMBL" id="PHT33962.1"/>
    </source>
</evidence>
<dbReference type="Pfam" id="PF01208">
    <property type="entry name" value="URO-D"/>
    <property type="match status" value="1"/>
</dbReference>